<evidence type="ECO:0000313" key="2">
    <source>
        <dbReference type="EMBL" id="EDX77164.1"/>
    </source>
</evidence>
<proteinExistence type="predicted"/>
<name>B4VKW8_9CYAN</name>
<evidence type="ECO:0000313" key="3">
    <source>
        <dbReference type="Proteomes" id="UP000003835"/>
    </source>
</evidence>
<protein>
    <recommendedName>
        <fullName evidence="4">DUF3754 domain-containing protein</fullName>
    </recommendedName>
</protein>
<organism evidence="2 3">
    <name type="scientific">Coleofasciculus chthonoplastes PCC 7420</name>
    <dbReference type="NCBI Taxonomy" id="118168"/>
    <lineage>
        <taxon>Bacteria</taxon>
        <taxon>Bacillati</taxon>
        <taxon>Cyanobacteriota</taxon>
        <taxon>Cyanophyceae</taxon>
        <taxon>Coleofasciculales</taxon>
        <taxon>Coleofasciculaceae</taxon>
        <taxon>Coleofasciculus</taxon>
    </lineage>
</organism>
<keyword evidence="3" id="KW-1185">Reference proteome</keyword>
<keyword evidence="1" id="KW-0812">Transmembrane</keyword>
<dbReference type="RefSeq" id="WP_006099276.1">
    <property type="nucleotide sequence ID" value="NZ_DS989844.1"/>
</dbReference>
<feature type="transmembrane region" description="Helical" evidence="1">
    <location>
        <begin position="235"/>
        <end position="266"/>
    </location>
</feature>
<dbReference type="EMBL" id="DS989844">
    <property type="protein sequence ID" value="EDX77164.1"/>
    <property type="molecule type" value="Genomic_DNA"/>
</dbReference>
<dbReference type="InterPro" id="IPR022227">
    <property type="entry name" value="DUF3754"/>
</dbReference>
<dbReference type="Proteomes" id="UP000003835">
    <property type="component" value="Unassembled WGS sequence"/>
</dbReference>
<feature type="transmembrane region" description="Helical" evidence="1">
    <location>
        <begin position="286"/>
        <end position="305"/>
    </location>
</feature>
<gene>
    <name evidence="2" type="ORF">MC7420_301</name>
</gene>
<dbReference type="Pfam" id="PF12576">
    <property type="entry name" value="DUF3754"/>
    <property type="match status" value="1"/>
</dbReference>
<accession>B4VKW8</accession>
<dbReference type="HOGENOM" id="CLU_036797_0_0_3"/>
<dbReference type="PANTHER" id="PTHR33645:SF11">
    <property type="entry name" value="AMINOPEPTIDASE (DUF3754)"/>
    <property type="match status" value="1"/>
</dbReference>
<keyword evidence="1" id="KW-0472">Membrane</keyword>
<dbReference type="AlphaFoldDB" id="B4VKW8"/>
<dbReference type="PANTHER" id="PTHR33645">
    <property type="entry name" value="AMINOPEPTIDASE (DUF3754)"/>
    <property type="match status" value="1"/>
</dbReference>
<dbReference type="eggNOG" id="ENOG502Z7SK">
    <property type="taxonomic scope" value="Bacteria"/>
</dbReference>
<sequence>MKVRLLSLLSDMATYQDREAFIPYRRSDLIELCLDDGQLPKEKVQQFRDFCTLLSAYYHFKFHVYLERLKDNYDPFNPDADTQTRIELTPDKLAEREANVVTDFQTILERANYVPLSPKSLQRAFKEKSLIQLKTDVDFDEFDQLICYCRGDHEKTIQVKKFLKKKDKTINLFERVVLLIKFKDADYFKHKGDELDSIQFTPGKMYLYFYKNIPKFDLELLFPNIKISMTWKDRLFLIVPAIGAAIPVILRVLPKLLVVIAAILFFTMGPSVLDTIQASEEDVRNIMPVLVAVLSLLVTLGGFAYKQYSNYKSKQIKFRQTVTETLFFKNMANNASVFHALIDAAEEEECKEIILVYYHLLISQNSLTPAQLDNQIESWMDNKFGTKIDFDINGPIHNLENIRGKLMQDGKDTANLPEIPLLTKDKRGCCQVLPLDDAKRLIDYIWDHIFLYT</sequence>
<dbReference type="STRING" id="118168.MC7420_301"/>
<evidence type="ECO:0000256" key="1">
    <source>
        <dbReference type="SAM" id="Phobius"/>
    </source>
</evidence>
<keyword evidence="1" id="KW-1133">Transmembrane helix</keyword>
<evidence type="ECO:0008006" key="4">
    <source>
        <dbReference type="Google" id="ProtNLM"/>
    </source>
</evidence>
<reference evidence="2 3" key="1">
    <citation type="submission" date="2008-07" db="EMBL/GenBank/DDBJ databases">
        <authorList>
            <person name="Tandeau de Marsac N."/>
            <person name="Ferriera S."/>
            <person name="Johnson J."/>
            <person name="Kravitz S."/>
            <person name="Beeson K."/>
            <person name="Sutton G."/>
            <person name="Rogers Y.-H."/>
            <person name="Friedman R."/>
            <person name="Frazier M."/>
            <person name="Venter J.C."/>
        </authorList>
    </citation>
    <scope>NUCLEOTIDE SEQUENCE [LARGE SCALE GENOMIC DNA]</scope>
    <source>
        <strain evidence="2 3">PCC 7420</strain>
    </source>
</reference>